<reference evidence="13 14" key="1">
    <citation type="submission" date="2014-03" db="EMBL/GenBank/DDBJ databases">
        <title>Draft Genome Sequence of Actibacterium mucosum KCTC 23349, a Marine Alphaproteobacterium with Complex Ionic Requirements Isolated from Mediterranean Seawater at Malvarrosa Beach, Valencia, Spain.</title>
        <authorList>
            <person name="Arahal D.R."/>
            <person name="Shao Z."/>
            <person name="Lai Q."/>
            <person name="Pujalte M.J."/>
        </authorList>
    </citation>
    <scope>NUCLEOTIDE SEQUENCE [LARGE SCALE GENOMIC DNA]</scope>
    <source>
        <strain evidence="13 14">KCTC 23349</strain>
    </source>
</reference>
<dbReference type="PANTHER" id="PTHR45436:SF1">
    <property type="entry name" value="SENSOR PROTEIN QSEC"/>
    <property type="match status" value="1"/>
</dbReference>
<accession>A0A037ZER9</accession>
<dbReference type="EC" id="2.7.13.3" evidence="3"/>
<gene>
    <name evidence="13" type="ORF">ACMU_16085</name>
</gene>
<dbReference type="InterPro" id="IPR050428">
    <property type="entry name" value="TCS_sensor_his_kinase"/>
</dbReference>
<dbReference type="STRING" id="1454373.ACMU_16085"/>
<dbReference type="SMART" id="SM00387">
    <property type="entry name" value="HATPase_c"/>
    <property type="match status" value="1"/>
</dbReference>
<evidence type="ECO:0000256" key="2">
    <source>
        <dbReference type="ARBA" id="ARBA00004370"/>
    </source>
</evidence>
<evidence type="ECO:0000256" key="8">
    <source>
        <dbReference type="ARBA" id="ARBA00022989"/>
    </source>
</evidence>
<comment type="catalytic activity">
    <reaction evidence="1">
        <text>ATP + protein L-histidine = ADP + protein N-phospho-L-histidine.</text>
        <dbReference type="EC" id="2.7.13.3"/>
    </reaction>
</comment>
<dbReference type="Pfam" id="PF02518">
    <property type="entry name" value="HATPase_c"/>
    <property type="match status" value="1"/>
</dbReference>
<keyword evidence="10" id="KW-0472">Membrane</keyword>
<keyword evidence="7" id="KW-0418">Kinase</keyword>
<keyword evidence="14" id="KW-1185">Reference proteome</keyword>
<feature type="domain" description="Histidine kinase" evidence="11">
    <location>
        <begin position="242"/>
        <end position="454"/>
    </location>
</feature>
<dbReference type="SUPFAM" id="SSF55874">
    <property type="entry name" value="ATPase domain of HSP90 chaperone/DNA topoisomerase II/histidine kinase"/>
    <property type="match status" value="1"/>
</dbReference>
<evidence type="ECO:0000256" key="7">
    <source>
        <dbReference type="ARBA" id="ARBA00022777"/>
    </source>
</evidence>
<dbReference type="EMBL" id="JFKE01000006">
    <property type="protein sequence ID" value="KAJ54637.1"/>
    <property type="molecule type" value="Genomic_DNA"/>
</dbReference>
<evidence type="ECO:0000256" key="5">
    <source>
        <dbReference type="ARBA" id="ARBA00022679"/>
    </source>
</evidence>
<evidence type="ECO:0000256" key="3">
    <source>
        <dbReference type="ARBA" id="ARBA00012438"/>
    </source>
</evidence>
<evidence type="ECO:0000256" key="1">
    <source>
        <dbReference type="ARBA" id="ARBA00000085"/>
    </source>
</evidence>
<comment type="subcellular location">
    <subcellularLocation>
        <location evidence="2">Membrane</location>
    </subcellularLocation>
</comment>
<evidence type="ECO:0000313" key="14">
    <source>
        <dbReference type="Proteomes" id="UP000026249"/>
    </source>
</evidence>
<dbReference type="Gene3D" id="1.10.287.130">
    <property type="match status" value="1"/>
</dbReference>
<keyword evidence="9" id="KW-0902">Two-component regulatory system</keyword>
<dbReference type="CDD" id="cd00082">
    <property type="entry name" value="HisKA"/>
    <property type="match status" value="1"/>
</dbReference>
<dbReference type="PRINTS" id="PR00344">
    <property type="entry name" value="BCTRLSENSOR"/>
</dbReference>
<dbReference type="InterPro" id="IPR003661">
    <property type="entry name" value="HisK_dim/P_dom"/>
</dbReference>
<dbReference type="InterPro" id="IPR013727">
    <property type="entry name" value="2CSK_N"/>
</dbReference>
<evidence type="ECO:0000313" key="13">
    <source>
        <dbReference type="EMBL" id="KAJ54637.1"/>
    </source>
</evidence>
<proteinExistence type="predicted"/>
<dbReference type="Gene3D" id="3.30.565.10">
    <property type="entry name" value="Histidine kinase-like ATPase, C-terminal domain"/>
    <property type="match status" value="1"/>
</dbReference>
<evidence type="ECO:0000256" key="4">
    <source>
        <dbReference type="ARBA" id="ARBA00022553"/>
    </source>
</evidence>
<feature type="domain" description="HAMP" evidence="12">
    <location>
        <begin position="183"/>
        <end position="234"/>
    </location>
</feature>
<evidence type="ECO:0000259" key="11">
    <source>
        <dbReference type="PROSITE" id="PS50109"/>
    </source>
</evidence>
<dbReference type="InterPro" id="IPR036890">
    <property type="entry name" value="HATPase_C_sf"/>
</dbReference>
<dbReference type="GO" id="GO:0000155">
    <property type="term" value="F:phosphorelay sensor kinase activity"/>
    <property type="evidence" value="ECO:0007669"/>
    <property type="project" value="InterPro"/>
</dbReference>
<evidence type="ECO:0000256" key="9">
    <source>
        <dbReference type="ARBA" id="ARBA00023012"/>
    </source>
</evidence>
<dbReference type="InterPro" id="IPR036097">
    <property type="entry name" value="HisK_dim/P_sf"/>
</dbReference>
<keyword evidence="5" id="KW-0808">Transferase</keyword>
<dbReference type="InterPro" id="IPR003660">
    <property type="entry name" value="HAMP_dom"/>
</dbReference>
<dbReference type="PANTHER" id="PTHR45436">
    <property type="entry name" value="SENSOR HISTIDINE KINASE YKOH"/>
    <property type="match status" value="1"/>
</dbReference>
<dbReference type="Proteomes" id="UP000026249">
    <property type="component" value="Unassembled WGS sequence"/>
</dbReference>
<keyword evidence="6" id="KW-0812">Transmembrane</keyword>
<evidence type="ECO:0000256" key="10">
    <source>
        <dbReference type="ARBA" id="ARBA00023136"/>
    </source>
</evidence>
<name>A0A037ZER9_9RHOB</name>
<evidence type="ECO:0000259" key="12">
    <source>
        <dbReference type="PROSITE" id="PS50885"/>
    </source>
</evidence>
<comment type="caution">
    <text evidence="13">The sequence shown here is derived from an EMBL/GenBank/DDBJ whole genome shotgun (WGS) entry which is preliminary data.</text>
</comment>
<dbReference type="InterPro" id="IPR005467">
    <property type="entry name" value="His_kinase_dom"/>
</dbReference>
<dbReference type="CDD" id="cd00075">
    <property type="entry name" value="HATPase"/>
    <property type="match status" value="1"/>
</dbReference>
<sequence>MHPSIRRRLFLQLSVVAAILSLAFFLVLRSVAERAAEGTQDDILAASATAIADSLRSENAAVTLDLPYSALSMLGTVSEDRVFYRVAVDGRTLTGYNDLPDPPRLGRPGEAAFHTHDYRGEEVRMVAVTRRVGSLNNTAQAVITVAQTRQGLAAISQRITATATAVGTGFFLLATALSLFAAGSALRPIDRLTGAVTRRGPKDLRPVTAKAPTELVPLVDALNSFMARLRASLLRTEDFIAEAAHRVRTPLATVRAQAEVTHRKLNKPEHKQAIREMIRAIDESSRSAGQMLDHAMVTFRTDSLAREDVELRQLVTETCDRLSPTAGLKDIALQRDLPPDDLHMKADKILLQAALLNILDNAIKYSPEDSDITVSLTREDALTLSVADQGRGFADMDLDRLMNRYERGANVHDVVGSGLGLTIAQDVARAHGGTLSIATNDGGSGACVSLILPL</sequence>
<dbReference type="InterPro" id="IPR003594">
    <property type="entry name" value="HATPase_dom"/>
</dbReference>
<dbReference type="InterPro" id="IPR004358">
    <property type="entry name" value="Sig_transdc_His_kin-like_C"/>
</dbReference>
<dbReference type="Pfam" id="PF08521">
    <property type="entry name" value="2CSK_N"/>
    <property type="match status" value="1"/>
</dbReference>
<keyword evidence="8" id="KW-1133">Transmembrane helix</keyword>
<organism evidence="13 14">
    <name type="scientific">Actibacterium mucosum KCTC 23349</name>
    <dbReference type="NCBI Taxonomy" id="1454373"/>
    <lineage>
        <taxon>Bacteria</taxon>
        <taxon>Pseudomonadati</taxon>
        <taxon>Pseudomonadota</taxon>
        <taxon>Alphaproteobacteria</taxon>
        <taxon>Rhodobacterales</taxon>
        <taxon>Roseobacteraceae</taxon>
        <taxon>Actibacterium</taxon>
    </lineage>
</organism>
<dbReference type="Pfam" id="PF00512">
    <property type="entry name" value="HisKA"/>
    <property type="match status" value="1"/>
</dbReference>
<keyword evidence="4" id="KW-0597">Phosphoprotein</keyword>
<dbReference type="GO" id="GO:0005886">
    <property type="term" value="C:plasma membrane"/>
    <property type="evidence" value="ECO:0007669"/>
    <property type="project" value="TreeGrafter"/>
</dbReference>
<dbReference type="SUPFAM" id="SSF47384">
    <property type="entry name" value="Homodimeric domain of signal transducing histidine kinase"/>
    <property type="match status" value="1"/>
</dbReference>
<dbReference type="PROSITE" id="PS50885">
    <property type="entry name" value="HAMP"/>
    <property type="match status" value="1"/>
</dbReference>
<dbReference type="AlphaFoldDB" id="A0A037ZER9"/>
<protein>
    <recommendedName>
        <fullName evidence="3">histidine kinase</fullName>
        <ecNumber evidence="3">2.7.13.3</ecNumber>
    </recommendedName>
</protein>
<dbReference type="PROSITE" id="PS50109">
    <property type="entry name" value="HIS_KIN"/>
    <property type="match status" value="1"/>
</dbReference>
<evidence type="ECO:0000256" key="6">
    <source>
        <dbReference type="ARBA" id="ARBA00022692"/>
    </source>
</evidence>
<dbReference type="SMART" id="SM00388">
    <property type="entry name" value="HisKA"/>
    <property type="match status" value="1"/>
</dbReference>